<comment type="caution">
    <text evidence="2">The sequence shown here is derived from an EMBL/GenBank/DDBJ whole genome shotgun (WGS) entry which is preliminary data.</text>
</comment>
<proteinExistence type="predicted"/>
<evidence type="ECO:0000256" key="1">
    <source>
        <dbReference type="SAM" id="MobiDB-lite"/>
    </source>
</evidence>
<evidence type="ECO:0000313" key="2">
    <source>
        <dbReference type="EMBL" id="PRY33747.1"/>
    </source>
</evidence>
<protein>
    <submittedName>
        <fullName evidence="2">Uncharacterized protein</fullName>
    </submittedName>
</protein>
<dbReference type="AlphaFoldDB" id="A0A2T0SK09"/>
<reference evidence="2 3" key="1">
    <citation type="submission" date="2018-03" db="EMBL/GenBank/DDBJ databases">
        <title>Genomic Encyclopedia of Archaeal and Bacterial Type Strains, Phase II (KMG-II): from individual species to whole genera.</title>
        <authorList>
            <person name="Goeker M."/>
        </authorList>
    </citation>
    <scope>NUCLEOTIDE SEQUENCE [LARGE SCALE GENOMIC DNA]</scope>
    <source>
        <strain evidence="2 3">DSM 44720</strain>
    </source>
</reference>
<gene>
    <name evidence="2" type="ORF">CLV43_11954</name>
</gene>
<dbReference type="Proteomes" id="UP000239494">
    <property type="component" value="Unassembled WGS sequence"/>
</dbReference>
<organism evidence="2 3">
    <name type="scientific">Umezawaea tangerina</name>
    <dbReference type="NCBI Taxonomy" id="84725"/>
    <lineage>
        <taxon>Bacteria</taxon>
        <taxon>Bacillati</taxon>
        <taxon>Actinomycetota</taxon>
        <taxon>Actinomycetes</taxon>
        <taxon>Pseudonocardiales</taxon>
        <taxon>Pseudonocardiaceae</taxon>
        <taxon>Umezawaea</taxon>
    </lineage>
</organism>
<dbReference type="EMBL" id="PVTF01000019">
    <property type="protein sequence ID" value="PRY33747.1"/>
    <property type="molecule type" value="Genomic_DNA"/>
</dbReference>
<accession>A0A2T0SK09</accession>
<evidence type="ECO:0000313" key="3">
    <source>
        <dbReference type="Proteomes" id="UP000239494"/>
    </source>
</evidence>
<dbReference type="RefSeq" id="WP_170156253.1">
    <property type="nucleotide sequence ID" value="NZ_PVTF01000019.1"/>
</dbReference>
<feature type="region of interest" description="Disordered" evidence="1">
    <location>
        <begin position="17"/>
        <end position="50"/>
    </location>
</feature>
<keyword evidence="3" id="KW-1185">Reference proteome</keyword>
<sequence length="50" mass="5349">MTTIEKSVGVRVPMRARAGNIVEGSPRGGVVTSNRPDERPTRMTGGQHMA</sequence>
<name>A0A2T0SK09_9PSEU</name>